<dbReference type="InterPro" id="IPR012296">
    <property type="entry name" value="Nuclease_put_TT1808"/>
</dbReference>
<dbReference type="PANTHER" id="PTHR35400">
    <property type="entry name" value="SLR1083 PROTEIN"/>
    <property type="match status" value="1"/>
</dbReference>
<dbReference type="CDD" id="cd06260">
    <property type="entry name" value="DUF820-like"/>
    <property type="match status" value="1"/>
</dbReference>
<organism evidence="3 4">
    <name type="scientific">Thermocatellispora tengchongensis</name>
    <dbReference type="NCBI Taxonomy" id="1073253"/>
    <lineage>
        <taxon>Bacteria</taxon>
        <taxon>Bacillati</taxon>
        <taxon>Actinomycetota</taxon>
        <taxon>Actinomycetes</taxon>
        <taxon>Streptosporangiales</taxon>
        <taxon>Streptosporangiaceae</taxon>
        <taxon>Thermocatellispora</taxon>
    </lineage>
</organism>
<comment type="caution">
    <text evidence="3">The sequence shown here is derived from an EMBL/GenBank/DDBJ whole genome shotgun (WGS) entry which is preliminary data.</text>
</comment>
<dbReference type="InterPro" id="IPR011335">
    <property type="entry name" value="Restrct_endonuc-II-like"/>
</dbReference>
<evidence type="ECO:0000313" key="3">
    <source>
        <dbReference type="EMBL" id="MBB5138682.1"/>
    </source>
</evidence>
<dbReference type="Proteomes" id="UP000578449">
    <property type="component" value="Unassembled WGS sequence"/>
</dbReference>
<keyword evidence="3" id="KW-0378">Hydrolase</keyword>
<name>A0A840PHR6_9ACTN</name>
<feature type="region of interest" description="Disordered" evidence="1">
    <location>
        <begin position="1"/>
        <end position="26"/>
    </location>
</feature>
<dbReference type="EMBL" id="JACHGN010000025">
    <property type="protein sequence ID" value="MBB5138682.1"/>
    <property type="molecule type" value="Genomic_DNA"/>
</dbReference>
<keyword evidence="3" id="KW-0540">Nuclease</keyword>
<evidence type="ECO:0000259" key="2">
    <source>
        <dbReference type="Pfam" id="PF05685"/>
    </source>
</evidence>
<dbReference type="Pfam" id="PF05685">
    <property type="entry name" value="Uma2"/>
    <property type="match status" value="1"/>
</dbReference>
<dbReference type="InterPro" id="IPR008538">
    <property type="entry name" value="Uma2"/>
</dbReference>
<proteinExistence type="predicted"/>
<dbReference type="Gene3D" id="3.90.1570.10">
    <property type="entry name" value="tt1808, chain A"/>
    <property type="match status" value="1"/>
</dbReference>
<dbReference type="AlphaFoldDB" id="A0A840PHR6"/>
<dbReference type="SUPFAM" id="SSF52980">
    <property type="entry name" value="Restriction endonuclease-like"/>
    <property type="match status" value="1"/>
</dbReference>
<feature type="domain" description="Putative restriction endonuclease" evidence="2">
    <location>
        <begin position="49"/>
        <end position="216"/>
    </location>
</feature>
<evidence type="ECO:0000313" key="4">
    <source>
        <dbReference type="Proteomes" id="UP000578449"/>
    </source>
</evidence>
<dbReference type="PANTHER" id="PTHR35400:SF3">
    <property type="entry name" value="SLL1072 PROTEIN"/>
    <property type="match status" value="1"/>
</dbReference>
<sequence length="221" mass="24436">MSMIDIRDTDIETASQEHPEVAAPRPEYRQAHFEPKPGEDLPSTPRQVFDALPHMPGLRTEIIDGRLIVSPVGTPEHARHAVRLMCALLPILNEREWEAFPGNVDVCLDGTRDPVEPDLVIAPLDCPRWGDRELLSSGLILVAEVVSVGSAVHDREIKPVMYARGGVPCYLIIDPLVDPRQVTLMSEPGQGRYHRSVSVTMGEKLEIPEPIGFALDTGIFL</sequence>
<gene>
    <name evidence="3" type="ORF">HNP84_008440</name>
</gene>
<accession>A0A840PHR6</accession>
<protein>
    <submittedName>
        <fullName evidence="3">Uma2 family endonuclease</fullName>
    </submittedName>
</protein>
<keyword evidence="4" id="KW-1185">Reference proteome</keyword>
<reference evidence="3 4" key="1">
    <citation type="submission" date="2020-08" db="EMBL/GenBank/DDBJ databases">
        <title>Genomic Encyclopedia of Type Strains, Phase IV (KMG-IV): sequencing the most valuable type-strain genomes for metagenomic binning, comparative biology and taxonomic classification.</title>
        <authorList>
            <person name="Goeker M."/>
        </authorList>
    </citation>
    <scope>NUCLEOTIDE SEQUENCE [LARGE SCALE GENOMIC DNA]</scope>
    <source>
        <strain evidence="3 4">DSM 45615</strain>
    </source>
</reference>
<keyword evidence="3" id="KW-0255">Endonuclease</keyword>
<evidence type="ECO:0000256" key="1">
    <source>
        <dbReference type="SAM" id="MobiDB-lite"/>
    </source>
</evidence>
<dbReference type="GO" id="GO:0004519">
    <property type="term" value="F:endonuclease activity"/>
    <property type="evidence" value="ECO:0007669"/>
    <property type="project" value="UniProtKB-KW"/>
</dbReference>